<sequence>MLIPPGSTPSSPTGSGAQKFGAWGVYSCVILIIKSWFKVMRFVPSSFCFTSQQDNMGFVPNSSRLTSQQDIMRSVPNSSRLTSQQDINLTNQPIFIKHLSFCNQNLFTSENS</sequence>
<evidence type="ECO:0000313" key="2">
    <source>
        <dbReference type="EMBL" id="GBL73948.1"/>
    </source>
</evidence>
<keyword evidence="3" id="KW-1185">Reference proteome</keyword>
<dbReference type="Proteomes" id="UP000499080">
    <property type="component" value="Unassembled WGS sequence"/>
</dbReference>
<evidence type="ECO:0000313" key="3">
    <source>
        <dbReference type="Proteomes" id="UP000499080"/>
    </source>
</evidence>
<dbReference type="EMBL" id="BGPR01000004">
    <property type="protein sequence ID" value="GBL73948.1"/>
    <property type="molecule type" value="Genomic_DNA"/>
</dbReference>
<keyword evidence="1" id="KW-1133">Transmembrane helix</keyword>
<keyword evidence="1" id="KW-0812">Transmembrane</keyword>
<protein>
    <submittedName>
        <fullName evidence="2">Uncharacterized protein</fullName>
    </submittedName>
</protein>
<reference evidence="2 3" key="1">
    <citation type="journal article" date="2019" name="Sci. Rep.">
        <title>Orb-weaving spider Araneus ventricosus genome elucidates the spidroin gene catalogue.</title>
        <authorList>
            <person name="Kono N."/>
            <person name="Nakamura H."/>
            <person name="Ohtoshi R."/>
            <person name="Moran D.A.P."/>
            <person name="Shinohara A."/>
            <person name="Yoshida Y."/>
            <person name="Fujiwara M."/>
            <person name="Mori M."/>
            <person name="Tomita M."/>
            <person name="Arakawa K."/>
        </authorList>
    </citation>
    <scope>NUCLEOTIDE SEQUENCE [LARGE SCALE GENOMIC DNA]</scope>
</reference>
<organism evidence="2 3">
    <name type="scientific">Araneus ventricosus</name>
    <name type="common">Orbweaver spider</name>
    <name type="synonym">Epeira ventricosa</name>
    <dbReference type="NCBI Taxonomy" id="182803"/>
    <lineage>
        <taxon>Eukaryota</taxon>
        <taxon>Metazoa</taxon>
        <taxon>Ecdysozoa</taxon>
        <taxon>Arthropoda</taxon>
        <taxon>Chelicerata</taxon>
        <taxon>Arachnida</taxon>
        <taxon>Araneae</taxon>
        <taxon>Araneomorphae</taxon>
        <taxon>Entelegynae</taxon>
        <taxon>Araneoidea</taxon>
        <taxon>Araneidae</taxon>
        <taxon>Araneus</taxon>
    </lineage>
</organism>
<comment type="caution">
    <text evidence="2">The sequence shown here is derived from an EMBL/GenBank/DDBJ whole genome shotgun (WGS) entry which is preliminary data.</text>
</comment>
<keyword evidence="1" id="KW-0472">Membrane</keyword>
<name>A0A4Y2A2E0_ARAVE</name>
<proteinExistence type="predicted"/>
<evidence type="ECO:0000256" key="1">
    <source>
        <dbReference type="SAM" id="Phobius"/>
    </source>
</evidence>
<feature type="transmembrane region" description="Helical" evidence="1">
    <location>
        <begin position="20"/>
        <end position="37"/>
    </location>
</feature>
<gene>
    <name evidence="2" type="ORF">AVEN_230882_1</name>
</gene>
<accession>A0A4Y2A2E0</accession>
<dbReference type="AlphaFoldDB" id="A0A4Y2A2E0"/>